<feature type="binding site" evidence="5">
    <location>
        <position position="66"/>
    </location>
    <ligand>
        <name>Mg(2+)</name>
        <dbReference type="ChEBI" id="CHEBI:18420"/>
        <label>1</label>
        <note>catalytic</note>
    </ligand>
</feature>
<comment type="cofactor">
    <cofactor evidence="5">
        <name>Mg(2+)</name>
        <dbReference type="ChEBI" id="CHEBI:18420"/>
    </cofactor>
</comment>
<evidence type="ECO:0000256" key="1">
    <source>
        <dbReference type="ARBA" id="ARBA00009759"/>
    </source>
</evidence>
<dbReference type="GO" id="GO:0007165">
    <property type="term" value="P:signal transduction"/>
    <property type="evidence" value="ECO:0007669"/>
    <property type="project" value="TreeGrafter"/>
</dbReference>
<dbReference type="PANTHER" id="PTHR20854">
    <property type="entry name" value="INOSITOL MONOPHOSPHATASE"/>
    <property type="match status" value="1"/>
</dbReference>
<evidence type="ECO:0000313" key="6">
    <source>
        <dbReference type="EMBL" id="OYQ26101.1"/>
    </source>
</evidence>
<evidence type="ECO:0000313" key="7">
    <source>
        <dbReference type="Proteomes" id="UP000216991"/>
    </source>
</evidence>
<dbReference type="GO" id="GO:0046872">
    <property type="term" value="F:metal ion binding"/>
    <property type="evidence" value="ECO:0007669"/>
    <property type="project" value="UniProtKB-KW"/>
</dbReference>
<name>A0A255YA84_9SPHN</name>
<dbReference type="EMBL" id="NOXT01000120">
    <property type="protein sequence ID" value="OYQ26101.1"/>
    <property type="molecule type" value="Genomic_DNA"/>
</dbReference>
<feature type="binding site" evidence="5">
    <location>
        <position position="64"/>
    </location>
    <ligand>
        <name>Mg(2+)</name>
        <dbReference type="ChEBI" id="CHEBI:18420"/>
        <label>1</label>
        <note>catalytic</note>
    </ligand>
</feature>
<dbReference type="PROSITE" id="PS00630">
    <property type="entry name" value="IMP_2"/>
    <property type="match status" value="1"/>
</dbReference>
<proteinExistence type="inferred from homology"/>
<dbReference type="InterPro" id="IPR020550">
    <property type="entry name" value="Inositol_monophosphatase_CS"/>
</dbReference>
<comment type="caution">
    <text evidence="6">The sequence shown here is derived from an EMBL/GenBank/DDBJ whole genome shotgun (WGS) entry which is preliminary data.</text>
</comment>
<dbReference type="PANTHER" id="PTHR20854:SF4">
    <property type="entry name" value="INOSITOL-1-MONOPHOSPHATASE-RELATED"/>
    <property type="match status" value="1"/>
</dbReference>
<organism evidence="6 7">
    <name type="scientific">Sandarakinorhabdus cyanobacteriorum</name>
    <dbReference type="NCBI Taxonomy" id="1981098"/>
    <lineage>
        <taxon>Bacteria</taxon>
        <taxon>Pseudomonadati</taxon>
        <taxon>Pseudomonadota</taxon>
        <taxon>Alphaproteobacteria</taxon>
        <taxon>Sphingomonadales</taxon>
        <taxon>Sphingosinicellaceae</taxon>
        <taxon>Sandarakinorhabdus</taxon>
    </lineage>
</organism>
<reference evidence="6 7" key="1">
    <citation type="submission" date="2017-07" db="EMBL/GenBank/DDBJ databases">
        <title>Sandarakinorhabdus cyanobacteriorum sp. nov., a novel bacterium isolated from cyanobacterial aggregates in a eutrophic lake.</title>
        <authorList>
            <person name="Cai H."/>
        </authorList>
    </citation>
    <scope>NUCLEOTIDE SEQUENCE [LARGE SCALE GENOMIC DNA]</scope>
    <source>
        <strain evidence="6 7">TH057</strain>
    </source>
</reference>
<dbReference type="OrthoDB" id="9785695at2"/>
<feature type="binding site" evidence="5">
    <location>
        <position position="67"/>
    </location>
    <ligand>
        <name>Mg(2+)</name>
        <dbReference type="ChEBI" id="CHEBI:18420"/>
        <label>1</label>
        <note>catalytic</note>
    </ligand>
</feature>
<evidence type="ECO:0008006" key="8">
    <source>
        <dbReference type="Google" id="ProtNLM"/>
    </source>
</evidence>
<sequence length="250" mass="26360">MGHFGGRGRSWAKADGSPVSEADMAVNAYLKGVIAAARPDDGWLSEECADTATRLDKRRLWVVDPIDGTRDFLRGRSGWAVSVALVEDGAVQVAVLAAPAQQRLYAASAGEGATLNGRRLQVSSLATLEGVRLPIDPPNLNASFWPSPWPGTAVAKPNSLALRMAMLAADEADAWMEGRSVAEWDVAAASLILIEAGGTVTDRHGAPLRFNQPQPLVHGLAAATPALHAEVLGRLDHALKALAARRRAVA</sequence>
<evidence type="ECO:0000256" key="4">
    <source>
        <dbReference type="ARBA" id="ARBA00022842"/>
    </source>
</evidence>
<dbReference type="PROSITE" id="PS00629">
    <property type="entry name" value="IMP_1"/>
    <property type="match status" value="1"/>
</dbReference>
<dbReference type="Proteomes" id="UP000216991">
    <property type="component" value="Unassembled WGS sequence"/>
</dbReference>
<comment type="similarity">
    <text evidence="1">Belongs to the inositol monophosphatase superfamily.</text>
</comment>
<dbReference type="Gene3D" id="3.40.190.80">
    <property type="match status" value="1"/>
</dbReference>
<keyword evidence="7" id="KW-1185">Reference proteome</keyword>
<evidence type="ECO:0000256" key="3">
    <source>
        <dbReference type="ARBA" id="ARBA00022801"/>
    </source>
</evidence>
<protein>
    <recommendedName>
        <fullName evidence="8">3'(2'),5'-bisphosphate nucleotidase CysQ</fullName>
    </recommendedName>
</protein>
<accession>A0A255YA84</accession>
<feature type="binding site" evidence="5">
    <location>
        <position position="185"/>
    </location>
    <ligand>
        <name>Mg(2+)</name>
        <dbReference type="ChEBI" id="CHEBI:18420"/>
        <label>1</label>
        <note>catalytic</note>
    </ligand>
</feature>
<dbReference type="GO" id="GO:0046854">
    <property type="term" value="P:phosphatidylinositol phosphate biosynthetic process"/>
    <property type="evidence" value="ECO:0007669"/>
    <property type="project" value="InterPro"/>
</dbReference>
<evidence type="ECO:0000256" key="5">
    <source>
        <dbReference type="PIRSR" id="PIRSR600760-2"/>
    </source>
</evidence>
<dbReference type="Gene3D" id="3.30.540.10">
    <property type="entry name" value="Fructose-1,6-Bisphosphatase, subunit A, domain 1"/>
    <property type="match status" value="1"/>
</dbReference>
<dbReference type="PRINTS" id="PR00377">
    <property type="entry name" value="IMPHPHTASES"/>
</dbReference>
<keyword evidence="3" id="KW-0378">Hydrolase</keyword>
<keyword evidence="2 5" id="KW-0479">Metal-binding</keyword>
<dbReference type="GO" id="GO:0006020">
    <property type="term" value="P:inositol metabolic process"/>
    <property type="evidence" value="ECO:0007669"/>
    <property type="project" value="TreeGrafter"/>
</dbReference>
<dbReference type="AlphaFoldDB" id="A0A255YA84"/>
<gene>
    <name evidence="6" type="ORF">CHU93_12905</name>
</gene>
<keyword evidence="4 5" id="KW-0460">Magnesium</keyword>
<dbReference type="SUPFAM" id="SSF56655">
    <property type="entry name" value="Carbohydrate phosphatase"/>
    <property type="match status" value="1"/>
</dbReference>
<dbReference type="CDD" id="cd01638">
    <property type="entry name" value="CysQ"/>
    <property type="match status" value="1"/>
</dbReference>
<dbReference type="GO" id="GO:0008934">
    <property type="term" value="F:inositol monophosphate 1-phosphatase activity"/>
    <property type="evidence" value="ECO:0007669"/>
    <property type="project" value="TreeGrafter"/>
</dbReference>
<dbReference type="InterPro" id="IPR000760">
    <property type="entry name" value="Inositol_monophosphatase-like"/>
</dbReference>
<dbReference type="Pfam" id="PF00459">
    <property type="entry name" value="Inositol_P"/>
    <property type="match status" value="1"/>
</dbReference>
<dbReference type="InterPro" id="IPR020583">
    <property type="entry name" value="Inositol_monoP_metal-BS"/>
</dbReference>
<evidence type="ECO:0000256" key="2">
    <source>
        <dbReference type="ARBA" id="ARBA00022723"/>
    </source>
</evidence>
<feature type="binding site" evidence="5">
    <location>
        <position position="46"/>
    </location>
    <ligand>
        <name>Mg(2+)</name>
        <dbReference type="ChEBI" id="CHEBI:18420"/>
        <label>1</label>
        <note>catalytic</note>
    </ligand>
</feature>